<feature type="compositionally biased region" description="Polar residues" evidence="1">
    <location>
        <begin position="1828"/>
        <end position="1837"/>
    </location>
</feature>
<dbReference type="Pfam" id="PF26017">
    <property type="entry name" value="BACK_BTBD8"/>
    <property type="match status" value="1"/>
</dbReference>
<feature type="region of interest" description="Disordered" evidence="1">
    <location>
        <begin position="416"/>
        <end position="456"/>
    </location>
</feature>
<feature type="compositionally biased region" description="Acidic residues" evidence="1">
    <location>
        <begin position="582"/>
        <end position="591"/>
    </location>
</feature>
<name>A0A8J9UML3_9NEOP</name>
<proteinExistence type="predicted"/>
<feature type="domain" description="BTB" evidence="2">
    <location>
        <begin position="1155"/>
        <end position="1222"/>
    </location>
</feature>
<dbReference type="InterPro" id="IPR043225">
    <property type="entry name" value="BACK_BTBD8"/>
</dbReference>
<dbReference type="CDD" id="cd18490">
    <property type="entry name" value="BACK_BTBD8"/>
    <property type="match status" value="1"/>
</dbReference>
<dbReference type="SMART" id="SM00225">
    <property type="entry name" value="BTB"/>
    <property type="match status" value="1"/>
</dbReference>
<feature type="compositionally biased region" description="Basic and acidic residues" evidence="1">
    <location>
        <begin position="844"/>
        <end position="853"/>
    </location>
</feature>
<dbReference type="Proteomes" id="UP000838878">
    <property type="component" value="Chromosome 11"/>
</dbReference>
<dbReference type="InterPro" id="IPR000210">
    <property type="entry name" value="BTB/POZ_dom"/>
</dbReference>
<dbReference type="PANTHER" id="PTHR22427">
    <property type="entry name" value="GH15728P"/>
    <property type="match status" value="1"/>
</dbReference>
<feature type="non-terminal residue" evidence="3">
    <location>
        <position position="1837"/>
    </location>
</feature>
<reference evidence="3" key="1">
    <citation type="submission" date="2021-12" db="EMBL/GenBank/DDBJ databases">
        <authorList>
            <person name="Martin H S."/>
        </authorList>
    </citation>
    <scope>NUCLEOTIDE SEQUENCE</scope>
</reference>
<evidence type="ECO:0000313" key="3">
    <source>
        <dbReference type="EMBL" id="CAH0716372.1"/>
    </source>
</evidence>
<feature type="region of interest" description="Disordered" evidence="1">
    <location>
        <begin position="797"/>
        <end position="853"/>
    </location>
</feature>
<dbReference type="PANTHER" id="PTHR22427:SF7">
    <property type="entry name" value="GH15728P"/>
    <property type="match status" value="1"/>
</dbReference>
<gene>
    <name evidence="3" type="ORF">BINO364_LOCUS3155</name>
</gene>
<dbReference type="Pfam" id="PF00651">
    <property type="entry name" value="BTB"/>
    <property type="match status" value="1"/>
</dbReference>
<evidence type="ECO:0000256" key="1">
    <source>
        <dbReference type="SAM" id="MobiDB-lite"/>
    </source>
</evidence>
<feature type="compositionally biased region" description="Basic and acidic residues" evidence="1">
    <location>
        <begin position="814"/>
        <end position="829"/>
    </location>
</feature>
<protein>
    <recommendedName>
        <fullName evidence="2">BTB domain-containing protein</fullName>
    </recommendedName>
</protein>
<feature type="compositionally biased region" description="Polar residues" evidence="1">
    <location>
        <begin position="1614"/>
        <end position="1631"/>
    </location>
</feature>
<dbReference type="EMBL" id="OV170231">
    <property type="protein sequence ID" value="CAH0716372.1"/>
    <property type="molecule type" value="Genomic_DNA"/>
</dbReference>
<feature type="region of interest" description="Disordered" evidence="1">
    <location>
        <begin position="1077"/>
        <end position="1098"/>
    </location>
</feature>
<feature type="compositionally biased region" description="Polar residues" evidence="1">
    <location>
        <begin position="416"/>
        <end position="439"/>
    </location>
</feature>
<feature type="compositionally biased region" description="Polar residues" evidence="1">
    <location>
        <begin position="1586"/>
        <end position="1601"/>
    </location>
</feature>
<feature type="region of interest" description="Disordered" evidence="1">
    <location>
        <begin position="1569"/>
        <end position="1677"/>
    </location>
</feature>
<feature type="region of interest" description="Disordered" evidence="1">
    <location>
        <begin position="1780"/>
        <end position="1837"/>
    </location>
</feature>
<dbReference type="SUPFAM" id="SSF54695">
    <property type="entry name" value="POZ domain"/>
    <property type="match status" value="1"/>
</dbReference>
<keyword evidence="4" id="KW-1185">Reference proteome</keyword>
<sequence length="1837" mass="204049">MPDPRVKPVSASDSATSDEASKLELYLQRQLEEDVARIFDESIYSDLEVVCGKLKILTHSCILKARTNKFYRKLDAILHVNIGRETFDEIYSFISDAYTECDITAQEKEILIFLKRKLFTNSSNNLPESKKIKDEIEDIDVFLTPNCPSPYKEKICQELSCLSPSTELTKEYYALVHIEGNLLEQELIEQDALSDAFHTIIKSQDRSTTKNSQRIKPSSLSLISSHSPKTIKHSNNCDIYSKLPLEQNSLRNGKEIEKENYNVCMKPFDQYSKIVDFGKVNGNESLAEKLLDPAYSPDSLITDDPSSSSDYLSAAYACSPALGSSGCLPQLNAGENSTKMENIFTSSDSGLDNTGMLESLNSHKDVMLTDLSLTESTLHDLTIEDTNHSQESTSSPEADLNQIQKIKLPLHRTGTSSLNSAYQDSSSNGIKGTSNSKSNDIVYGKSSKEEKQRQNEEIVILESSSVSSETGSWESVFPPKITDKEICDKFIHNERQFVNEDVIIKKGDTHNMSECQSYEKSSTKTTPCFIDAASLADEDQVSVNLQEQTDQENVKHESDYIPVPSQPVPCSRPDISPGDWSESNDNEDSLEQPDNKEPDSIQKDLSPTIFEMTPITEDSLSTNDMHENKDIFETKYPSTCQPEKSASLSTNTVYMGTTPHNSIMSLKTSSLKQYESEESESDTIVISRESLTNFRSSRFNESSPIVSGGASIEDVRSPKIGTQNNSPSVRRKVENIPIVTGACLNQESTSLPKSPKSVSGSAWVVDMSSTPKVIEVSKSAFSQNLNKKPGDRVCETLKNETKHTNTETCSKSRSSVESDSSEKSGHKFYIDLSTLPDPLPPEKPNNDESTTEKKNIFSMYIDLGEKSTLKEMPTRLSSSLNVKKQSNDSKILIKNSKNTKVVSNEKVTSLNSSSSYFQDQSTVSTTFERYESLCNDPNITISEIIAIPEPALKTTKPPSEVENIKNEKQHLRRNGDKSFISNTSFTIHEESTNEQSDLFVKLSDLDKPIQTSDIFERDSFDVRMTRSIPENNWSQQNIASTSRSSEVISSFHSENALSLNRLFPHLKNEFSKSMPISLSGRTRSPLRQGGSSSVGEIDEQVSDVSEISSVQSSMCRSVIENSTTEETSQTSSSIGNCQSRLGQDLLRMFLEEIAPDVIVEVSGKRIKAHKCILSSRCQYFAGILSGGWVESAGNVIVLPPFSFNVVHFALCHIYSGLSTIPDSVSIVELATIADMLGLEGLKEAIMFTLKAKYCHHFHRPCQVCTAGVLECFPLSSVYGLDDLYRKCLRWITKYFTKVWPTKTFATLPKELLDKCYQEHIVNLSTDNLIETVYGCGITVASLQNSRWAEIVARMCRKLVNAAAHFAAPRLLAVLEMISLVPDAPNSAKQALDDCLAAAIEWAPPDETCRAYAFLSTLIRDIRNQHSKPDLINNQTNKVPEPNNLLYTHAGSWRLQCEGALVRAAPRVVGTQAFKDLPTDLRRRLRELGCIMYGPQAIPLTASPLQDRKTKSTYQSKPKTINPATTRSLDMEKVRNSFVPYKPKPIVIAPPKDKVPSTCELRDKRVNNKISIPKVRTTKAQEERAKFNQTKTLTSQDRSVSNKPVAVRPHPFENTKPSESSRNSSPIQSRNLRTGRLAANQVCEKKSHAMSQDSLATSSRPRTAEPSTDSLSESQNSNKYATYTKTKHTGKGSVESVVSKCQLLSPSSLLNANVKTKIPVYFNQNSVSCNGSGKSNTSTKGQVCTHSAKIKSRVFERKVSGSLMSATKSSSAKIVPKVAKEHPPKLCKQHKHATKINTSSNINRREEHEPIPAMERSGTFLKDEPMFATKSTNIDKAQ</sequence>
<feature type="compositionally biased region" description="Basic residues" evidence="1">
    <location>
        <begin position="1784"/>
        <end position="1793"/>
    </location>
</feature>
<feature type="compositionally biased region" description="Basic and acidic residues" evidence="1">
    <location>
        <begin position="593"/>
        <end position="602"/>
    </location>
</feature>
<feature type="compositionally biased region" description="Polar residues" evidence="1">
    <location>
        <begin position="1648"/>
        <end position="1677"/>
    </location>
</feature>
<dbReference type="PROSITE" id="PS50097">
    <property type="entry name" value="BTB"/>
    <property type="match status" value="1"/>
</dbReference>
<dbReference type="OrthoDB" id="409642at2759"/>
<organism evidence="3 4">
    <name type="scientific">Brenthis ino</name>
    <name type="common">lesser marbled fritillary</name>
    <dbReference type="NCBI Taxonomy" id="405034"/>
    <lineage>
        <taxon>Eukaryota</taxon>
        <taxon>Metazoa</taxon>
        <taxon>Ecdysozoa</taxon>
        <taxon>Arthropoda</taxon>
        <taxon>Hexapoda</taxon>
        <taxon>Insecta</taxon>
        <taxon>Pterygota</taxon>
        <taxon>Neoptera</taxon>
        <taxon>Endopterygota</taxon>
        <taxon>Lepidoptera</taxon>
        <taxon>Glossata</taxon>
        <taxon>Ditrysia</taxon>
        <taxon>Papilionoidea</taxon>
        <taxon>Nymphalidae</taxon>
        <taxon>Heliconiinae</taxon>
        <taxon>Argynnini</taxon>
        <taxon>Brenthis</taxon>
    </lineage>
</organism>
<evidence type="ECO:0000259" key="2">
    <source>
        <dbReference type="PROSITE" id="PS50097"/>
    </source>
</evidence>
<dbReference type="InterPro" id="IPR011333">
    <property type="entry name" value="SKP1/BTB/POZ_sf"/>
</dbReference>
<evidence type="ECO:0000313" key="4">
    <source>
        <dbReference type="Proteomes" id="UP000838878"/>
    </source>
</evidence>
<feature type="compositionally biased region" description="Basic and acidic residues" evidence="1">
    <location>
        <begin position="446"/>
        <end position="456"/>
    </location>
</feature>
<feature type="region of interest" description="Disordered" evidence="1">
    <location>
        <begin position="549"/>
        <end position="606"/>
    </location>
</feature>
<dbReference type="CDD" id="cd18286">
    <property type="entry name" value="BTB2_POZ_BTBD8"/>
    <property type="match status" value="1"/>
</dbReference>
<dbReference type="Gene3D" id="3.30.710.10">
    <property type="entry name" value="Potassium Channel Kv1.1, Chain A"/>
    <property type="match status" value="1"/>
</dbReference>
<accession>A0A8J9UML3</accession>